<dbReference type="InterPro" id="IPR027417">
    <property type="entry name" value="P-loop_NTPase"/>
</dbReference>
<accession>A0AAD8XT84</accession>
<keyword evidence="5 7" id="KW-0694">RNA-binding</keyword>
<dbReference type="SMART" id="SM00490">
    <property type="entry name" value="HELICc"/>
    <property type="match status" value="1"/>
</dbReference>
<evidence type="ECO:0000256" key="8">
    <source>
        <dbReference type="SAM" id="MobiDB-lite"/>
    </source>
</evidence>
<evidence type="ECO:0000256" key="6">
    <source>
        <dbReference type="RuleBase" id="RU000492"/>
    </source>
</evidence>
<dbReference type="EC" id="3.6.4.13" evidence="7"/>
<dbReference type="PROSITE" id="PS51192">
    <property type="entry name" value="HELICASE_ATP_BIND_1"/>
    <property type="match status" value="1"/>
</dbReference>
<feature type="compositionally biased region" description="Basic residues" evidence="8">
    <location>
        <begin position="235"/>
        <end position="249"/>
    </location>
</feature>
<evidence type="ECO:0000259" key="10">
    <source>
        <dbReference type="PROSITE" id="PS51194"/>
    </source>
</evidence>
<organism evidence="11 12">
    <name type="scientific">Skeletonema marinoi</name>
    <dbReference type="NCBI Taxonomy" id="267567"/>
    <lineage>
        <taxon>Eukaryota</taxon>
        <taxon>Sar</taxon>
        <taxon>Stramenopiles</taxon>
        <taxon>Ochrophyta</taxon>
        <taxon>Bacillariophyta</taxon>
        <taxon>Coscinodiscophyceae</taxon>
        <taxon>Thalassiosirophycidae</taxon>
        <taxon>Thalassiosirales</taxon>
        <taxon>Skeletonemataceae</taxon>
        <taxon>Skeletonema</taxon>
        <taxon>Skeletonema marinoi-dohrnii complex</taxon>
    </lineage>
</organism>
<dbReference type="CDD" id="cd18787">
    <property type="entry name" value="SF2_C_DEAD"/>
    <property type="match status" value="1"/>
</dbReference>
<evidence type="ECO:0000256" key="7">
    <source>
        <dbReference type="RuleBase" id="RU365068"/>
    </source>
</evidence>
<evidence type="ECO:0000259" key="9">
    <source>
        <dbReference type="PROSITE" id="PS51192"/>
    </source>
</evidence>
<keyword evidence="1 6" id="KW-0547">Nucleotide-binding</keyword>
<comment type="function">
    <text evidence="7">RNA helicase.</text>
</comment>
<feature type="compositionally biased region" description="Acidic residues" evidence="8">
    <location>
        <begin position="366"/>
        <end position="378"/>
    </location>
</feature>
<proteinExistence type="inferred from homology"/>
<feature type="domain" description="Helicase C-terminal" evidence="10">
    <location>
        <begin position="468"/>
        <end position="612"/>
    </location>
</feature>
<evidence type="ECO:0000256" key="2">
    <source>
        <dbReference type="ARBA" id="ARBA00022801"/>
    </source>
</evidence>
<keyword evidence="3 6" id="KW-0347">Helicase</keyword>
<evidence type="ECO:0000256" key="4">
    <source>
        <dbReference type="ARBA" id="ARBA00022840"/>
    </source>
</evidence>
<gene>
    <name evidence="11" type="ORF">QTG54_016277</name>
</gene>
<reference evidence="11" key="1">
    <citation type="submission" date="2023-06" db="EMBL/GenBank/DDBJ databases">
        <title>Survivors Of The Sea: Transcriptome response of Skeletonema marinoi to long-term dormancy.</title>
        <authorList>
            <person name="Pinder M.I.M."/>
            <person name="Kourtchenko O."/>
            <person name="Robertson E.K."/>
            <person name="Larsson T."/>
            <person name="Maumus F."/>
            <person name="Osuna-Cruz C.M."/>
            <person name="Vancaester E."/>
            <person name="Stenow R."/>
            <person name="Vandepoele K."/>
            <person name="Ploug H."/>
            <person name="Bruchert V."/>
            <person name="Godhe A."/>
            <person name="Topel M."/>
        </authorList>
    </citation>
    <scope>NUCLEOTIDE SEQUENCE</scope>
    <source>
        <strain evidence="11">R05AC</strain>
    </source>
</reference>
<feature type="region of interest" description="Disordered" evidence="8">
    <location>
        <begin position="219"/>
        <end position="260"/>
    </location>
</feature>
<dbReference type="EMBL" id="JATAAI010000055">
    <property type="protein sequence ID" value="KAK1732946.1"/>
    <property type="molecule type" value="Genomic_DNA"/>
</dbReference>
<comment type="similarity">
    <text evidence="6">Belongs to the DEAD box helicase family.</text>
</comment>
<feature type="region of interest" description="Disordered" evidence="8">
    <location>
        <begin position="1"/>
        <end position="91"/>
    </location>
</feature>
<sequence>MDDLFNMLSSSARIDKSKRKKQSTTMAAMQKAKSASHVMKQIKRAGQQHNAAAPDSDEDSDGNSHDGSDDDEQPTTNKKKRPKKQHSAEKLAQIHQEEINAFRRRMGIRLSSDNKHEIELIPDPISSFREWKCPQWWSSSLNKTNNNNNSLFDQLHQTILNNIEQGRWMEPTPIQMQGIPSLMDRRDVMGCAPTGSGKSGAFVLPALMISKCPEEVYYGHQSQESEDDKQSNGKQKGKNKQQQKKKNNQKKNAENQQGHVRTILLAPSRELSSQLHREVQRLSSNMPFKFHAALLSKSNTGLAISNQLGGKSGLDCLVATPLRLVECLERGMKLRGLRLIVLDEADRLLDASDGKVTLKHAKNVSDSDEESESEDEEQPQSGSSQSRTFLQQIDSILSHLPNSATRALFSATLGPSVRHLSESILRSPIDITTGINAGTGGNSAAGGASEHIKQELKFVGREEGKLLAIRQLVAEGITPPVLIFMQSKERAQALFGELLYDGIRVDVIHAGRSPSAREASVAKFRKGDTWVLICTDLVARGVDFKAVNLVINYDLPMDGVSYVHRIGRTGRAGRKGRAITFFTEADFDGLRTIANVMKLSGCVIPEWMLTIKRHSALGGPEGMGRGGGKKRKRKNAIPPRRSDIDTTPSFDKKKQRRKKQFVENGKKKKSKNDQTKN</sequence>
<dbReference type="SMART" id="SM00487">
    <property type="entry name" value="DEXDc"/>
    <property type="match status" value="1"/>
</dbReference>
<feature type="compositionally biased region" description="Basic and acidic residues" evidence="8">
    <location>
        <begin position="660"/>
        <end position="677"/>
    </location>
</feature>
<evidence type="ECO:0000313" key="11">
    <source>
        <dbReference type="EMBL" id="KAK1732946.1"/>
    </source>
</evidence>
<dbReference type="Proteomes" id="UP001224775">
    <property type="component" value="Unassembled WGS sequence"/>
</dbReference>
<evidence type="ECO:0000256" key="3">
    <source>
        <dbReference type="ARBA" id="ARBA00022806"/>
    </source>
</evidence>
<name>A0AAD8XT84_9STRA</name>
<evidence type="ECO:0000256" key="1">
    <source>
        <dbReference type="ARBA" id="ARBA00022741"/>
    </source>
</evidence>
<comment type="catalytic activity">
    <reaction evidence="7">
        <text>ATP + H2O = ADP + phosphate + H(+)</text>
        <dbReference type="Rhea" id="RHEA:13065"/>
        <dbReference type="ChEBI" id="CHEBI:15377"/>
        <dbReference type="ChEBI" id="CHEBI:15378"/>
        <dbReference type="ChEBI" id="CHEBI:30616"/>
        <dbReference type="ChEBI" id="CHEBI:43474"/>
        <dbReference type="ChEBI" id="CHEBI:456216"/>
        <dbReference type="EC" id="3.6.4.13"/>
    </reaction>
</comment>
<dbReference type="SUPFAM" id="SSF52540">
    <property type="entry name" value="P-loop containing nucleoside triphosphate hydrolases"/>
    <property type="match status" value="1"/>
</dbReference>
<evidence type="ECO:0000313" key="12">
    <source>
        <dbReference type="Proteomes" id="UP001224775"/>
    </source>
</evidence>
<protein>
    <recommendedName>
        <fullName evidence="7">ATP-dependent RNA helicase</fullName>
        <ecNumber evidence="7">3.6.4.13</ecNumber>
    </recommendedName>
</protein>
<dbReference type="GO" id="GO:0003724">
    <property type="term" value="F:RNA helicase activity"/>
    <property type="evidence" value="ECO:0007669"/>
    <property type="project" value="UniProtKB-EC"/>
</dbReference>
<feature type="domain" description="Helicase ATP-binding" evidence="9">
    <location>
        <begin position="179"/>
        <end position="431"/>
    </location>
</feature>
<feature type="region of interest" description="Disordered" evidence="8">
    <location>
        <begin position="618"/>
        <end position="677"/>
    </location>
</feature>
<dbReference type="InterPro" id="IPR011545">
    <property type="entry name" value="DEAD/DEAH_box_helicase_dom"/>
</dbReference>
<evidence type="ECO:0000256" key="5">
    <source>
        <dbReference type="ARBA" id="ARBA00022884"/>
    </source>
</evidence>
<dbReference type="GO" id="GO:0016787">
    <property type="term" value="F:hydrolase activity"/>
    <property type="evidence" value="ECO:0007669"/>
    <property type="project" value="UniProtKB-KW"/>
</dbReference>
<dbReference type="PROSITE" id="PS00039">
    <property type="entry name" value="DEAD_ATP_HELICASE"/>
    <property type="match status" value="1"/>
</dbReference>
<dbReference type="InterPro" id="IPR014001">
    <property type="entry name" value="Helicase_ATP-bd"/>
</dbReference>
<dbReference type="InterPro" id="IPR000629">
    <property type="entry name" value="RNA-helicase_DEAD-box_CS"/>
</dbReference>
<dbReference type="AlphaFoldDB" id="A0AAD8XT84"/>
<dbReference type="Gene3D" id="3.40.50.300">
    <property type="entry name" value="P-loop containing nucleotide triphosphate hydrolases"/>
    <property type="match status" value="2"/>
</dbReference>
<dbReference type="Pfam" id="PF00271">
    <property type="entry name" value="Helicase_C"/>
    <property type="match status" value="1"/>
</dbReference>
<dbReference type="GO" id="GO:0003723">
    <property type="term" value="F:RNA binding"/>
    <property type="evidence" value="ECO:0007669"/>
    <property type="project" value="UniProtKB-UniRule"/>
</dbReference>
<keyword evidence="2 6" id="KW-0378">Hydrolase</keyword>
<dbReference type="InterPro" id="IPR001650">
    <property type="entry name" value="Helicase_C-like"/>
</dbReference>
<comment type="caution">
    <text evidence="11">The sequence shown here is derived from an EMBL/GenBank/DDBJ whole genome shotgun (WGS) entry which is preliminary data.</text>
</comment>
<keyword evidence="4 6" id="KW-0067">ATP-binding</keyword>
<feature type="region of interest" description="Disordered" evidence="8">
    <location>
        <begin position="360"/>
        <end position="386"/>
    </location>
</feature>
<dbReference type="GO" id="GO:0005524">
    <property type="term" value="F:ATP binding"/>
    <property type="evidence" value="ECO:0007669"/>
    <property type="project" value="UniProtKB-UniRule"/>
</dbReference>
<dbReference type="PROSITE" id="PS51194">
    <property type="entry name" value="HELICASE_CTER"/>
    <property type="match status" value="1"/>
</dbReference>
<dbReference type="Pfam" id="PF00270">
    <property type="entry name" value="DEAD"/>
    <property type="match status" value="1"/>
</dbReference>
<keyword evidence="12" id="KW-1185">Reference proteome</keyword>
<dbReference type="PANTHER" id="PTHR24031">
    <property type="entry name" value="RNA HELICASE"/>
    <property type="match status" value="1"/>
</dbReference>
<comment type="domain">
    <text evidence="7">The Q motif is unique to and characteristic of the DEAD box family of RNA helicases and controls ATP binding and hydrolysis.</text>
</comment>